<keyword evidence="3" id="KW-1185">Reference proteome</keyword>
<accession>A0ABZ0SBP1</accession>
<gene>
    <name evidence="2" type="ORF">Thiowin_02782</name>
</gene>
<evidence type="ECO:0000313" key="2">
    <source>
        <dbReference type="EMBL" id="WPL17743.1"/>
    </source>
</evidence>
<dbReference type="NCBIfam" id="TIGR03016">
    <property type="entry name" value="pepcterm_hypo_1"/>
    <property type="match status" value="1"/>
</dbReference>
<evidence type="ECO:0008006" key="4">
    <source>
        <dbReference type="Google" id="ProtNLM"/>
    </source>
</evidence>
<keyword evidence="1" id="KW-0472">Membrane</keyword>
<name>A0ABZ0SBP1_9GAMM</name>
<proteinExistence type="predicted"/>
<organism evidence="2 3">
    <name type="scientific">Thiorhodovibrio winogradskyi</name>
    <dbReference type="NCBI Taxonomy" id="77007"/>
    <lineage>
        <taxon>Bacteria</taxon>
        <taxon>Pseudomonadati</taxon>
        <taxon>Pseudomonadota</taxon>
        <taxon>Gammaproteobacteria</taxon>
        <taxon>Chromatiales</taxon>
        <taxon>Chromatiaceae</taxon>
        <taxon>Thiorhodovibrio</taxon>
    </lineage>
</organism>
<dbReference type="EMBL" id="CP121472">
    <property type="protein sequence ID" value="WPL17743.1"/>
    <property type="molecule type" value="Genomic_DNA"/>
</dbReference>
<keyword evidence="1" id="KW-0812">Transmembrane</keyword>
<sequence length="482" mass="54642">MLSLTRLTHRRFVFGRPSYFIFIFFAGFSIHIPAAEWTLSKQVSLDTSFSDNINLTDTNPASDFFTSLSPGFVLQGKGSGLTVDLAYAPRLLYYLHETSNNRIDNNLQANAEAEVFREHLFVDFTSSARQEFIDPFAARGDVENTTDNIQTTYSYAVSPLLRSNLGRNAELELRLTNTGVFYSREGSDSYSYEADFQIRSRADNPGRTLWSTQARKERVEYDSGDDDFSNFSILVGYELTRHWTIELSGGYEDNNYAASQETSGSQWGAFLSWVPTSRTSFRLGIGKHYYGTTPSFEFSHQSKRSRWTAIYSRELTTSRSDVVNNPVFQFEDPFGEPLTPNTADAGRLGVDNALPNARVYLSDRLSGQYVLETRRSSLSLNVDYVQREYEGDANEETAVQAALDFQHRLTAKTSGNAGVSWRQTDQDITNVSENANRDEEITVFTGLSRSLSERINVDLNYQFRNGRDYTENRVTLGLSSRW</sequence>
<keyword evidence="1" id="KW-1133">Transmembrane helix</keyword>
<dbReference type="RefSeq" id="WP_328983549.1">
    <property type="nucleotide sequence ID" value="NZ_CP121472.1"/>
</dbReference>
<protein>
    <recommendedName>
        <fullName evidence="4">TIGR03016 family PEP-CTERM system-associated outer membrane protein</fullName>
    </recommendedName>
</protein>
<evidence type="ECO:0000256" key="1">
    <source>
        <dbReference type="SAM" id="Phobius"/>
    </source>
</evidence>
<evidence type="ECO:0000313" key="3">
    <source>
        <dbReference type="Proteomes" id="UP001432180"/>
    </source>
</evidence>
<dbReference type="Proteomes" id="UP001432180">
    <property type="component" value="Chromosome"/>
</dbReference>
<reference evidence="2 3" key="1">
    <citation type="journal article" date="2023" name="Microorganisms">
        <title>Thiorhodovibrio frisius and Trv. litoralis spp. nov., Two Novel Members from a Clade of Fastidious Purple Sulfur Bacteria That Exhibit Unique Red-Shifted Light-Harvesting Capabilities.</title>
        <authorList>
            <person name="Methner A."/>
            <person name="Kuzyk S.B."/>
            <person name="Petersen J."/>
            <person name="Bauer S."/>
            <person name="Brinkmann H."/>
            <person name="Sichau K."/>
            <person name="Wanner G."/>
            <person name="Wolf J."/>
            <person name="Neumann-Schaal M."/>
            <person name="Henke P."/>
            <person name="Tank M."/>
            <person name="Sproer C."/>
            <person name="Bunk B."/>
            <person name="Overmann J."/>
        </authorList>
    </citation>
    <scope>NUCLEOTIDE SEQUENCE [LARGE SCALE GENOMIC DNA]</scope>
    <source>
        <strain evidence="2 3">DSM 6702</strain>
    </source>
</reference>
<dbReference type="InterPro" id="IPR017467">
    <property type="entry name" value="CHP03016_PEP-CTERM"/>
</dbReference>
<feature type="transmembrane region" description="Helical" evidence="1">
    <location>
        <begin position="12"/>
        <end position="32"/>
    </location>
</feature>